<dbReference type="InterPro" id="IPR033133">
    <property type="entry name" value="PUM-HD"/>
</dbReference>
<dbReference type="SMART" id="SM00025">
    <property type="entry name" value="Pumilio"/>
    <property type="match status" value="7"/>
</dbReference>
<feature type="compositionally biased region" description="Polar residues" evidence="6">
    <location>
        <begin position="133"/>
        <end position="145"/>
    </location>
</feature>
<evidence type="ECO:0000313" key="9">
    <source>
        <dbReference type="Proteomes" id="UP000288859"/>
    </source>
</evidence>
<feature type="compositionally biased region" description="Polar residues" evidence="6">
    <location>
        <begin position="159"/>
        <end position="168"/>
    </location>
</feature>
<accession>A0A438MYV9</accession>
<feature type="compositionally biased region" description="Polar residues" evidence="6">
    <location>
        <begin position="208"/>
        <end position="220"/>
    </location>
</feature>
<dbReference type="PANTHER" id="PTHR12537:SF12">
    <property type="entry name" value="MATERNAL PROTEIN PUMILIO"/>
    <property type="match status" value="1"/>
</dbReference>
<dbReference type="AlphaFoldDB" id="A0A438MYV9"/>
<feature type="region of interest" description="Disordered" evidence="6">
    <location>
        <begin position="418"/>
        <end position="463"/>
    </location>
</feature>
<feature type="compositionally biased region" description="Polar residues" evidence="6">
    <location>
        <begin position="92"/>
        <end position="126"/>
    </location>
</feature>
<dbReference type="OrthoDB" id="668540at2759"/>
<keyword evidence="3" id="KW-0677">Repeat</keyword>
<evidence type="ECO:0000256" key="5">
    <source>
        <dbReference type="PROSITE-ProRule" id="PRU00317"/>
    </source>
</evidence>
<feature type="repeat" description="Pumilio" evidence="5">
    <location>
        <begin position="640"/>
        <end position="675"/>
    </location>
</feature>
<dbReference type="VEuPathDB" id="FungiDB:PV10_05722"/>
<comment type="function">
    <text evidence="4">RNA-binding nucleolar protein required for pre-rRNA processing. Involved in production of 18S rRNA and assembly of small ribosomal subunit.</text>
</comment>
<dbReference type="GO" id="GO:0003730">
    <property type="term" value="F:mRNA 3'-UTR binding"/>
    <property type="evidence" value="ECO:0007669"/>
    <property type="project" value="TreeGrafter"/>
</dbReference>
<feature type="repeat" description="Pumilio" evidence="5">
    <location>
        <begin position="604"/>
        <end position="639"/>
    </location>
</feature>
<feature type="region of interest" description="Disordered" evidence="6">
    <location>
        <begin position="90"/>
        <end position="230"/>
    </location>
</feature>
<feature type="domain" description="PUM-HD" evidence="7">
    <location>
        <begin position="546"/>
        <end position="897"/>
    </location>
</feature>
<dbReference type="Pfam" id="PF00806">
    <property type="entry name" value="PUF"/>
    <property type="match status" value="8"/>
</dbReference>
<feature type="region of interest" description="Disordered" evidence="6">
    <location>
        <begin position="280"/>
        <end position="329"/>
    </location>
</feature>
<dbReference type="InterPro" id="IPR001313">
    <property type="entry name" value="Pumilio_RNA-bd_rpt"/>
</dbReference>
<keyword evidence="2" id="KW-0698">rRNA processing</keyword>
<feature type="compositionally biased region" description="Basic and acidic residues" evidence="6">
    <location>
        <begin position="863"/>
        <end position="889"/>
    </location>
</feature>
<gene>
    <name evidence="8" type="ORF">B0A52_08286</name>
</gene>
<feature type="repeat" description="Pumilio" evidence="5">
    <location>
        <begin position="751"/>
        <end position="786"/>
    </location>
</feature>
<feature type="repeat" description="Pumilio" evidence="5">
    <location>
        <begin position="568"/>
        <end position="603"/>
    </location>
</feature>
<reference evidence="8 9" key="1">
    <citation type="submission" date="2017-03" db="EMBL/GenBank/DDBJ databases">
        <title>Genomes of endolithic fungi from Antarctica.</title>
        <authorList>
            <person name="Coleine C."/>
            <person name="Masonjones S."/>
            <person name="Stajich J.E."/>
        </authorList>
    </citation>
    <scope>NUCLEOTIDE SEQUENCE [LARGE SCALE GENOMIC DNA]</scope>
    <source>
        <strain evidence="8 9">CCFEE 6314</strain>
    </source>
</reference>
<dbReference type="EMBL" id="NAJM01000041">
    <property type="protein sequence ID" value="RVX68145.1"/>
    <property type="molecule type" value="Genomic_DNA"/>
</dbReference>
<dbReference type="InterPro" id="IPR016024">
    <property type="entry name" value="ARM-type_fold"/>
</dbReference>
<evidence type="ECO:0000256" key="1">
    <source>
        <dbReference type="ARBA" id="ARBA00022517"/>
    </source>
</evidence>
<comment type="caution">
    <text evidence="8">The sequence shown here is derived from an EMBL/GenBank/DDBJ whole genome shotgun (WGS) entry which is preliminary data.</text>
</comment>
<dbReference type="GO" id="GO:0006364">
    <property type="term" value="P:rRNA processing"/>
    <property type="evidence" value="ECO:0007669"/>
    <property type="project" value="UniProtKB-KW"/>
</dbReference>
<evidence type="ECO:0000313" key="8">
    <source>
        <dbReference type="EMBL" id="RVX68145.1"/>
    </source>
</evidence>
<dbReference type="GO" id="GO:0000288">
    <property type="term" value="P:nuclear-transcribed mRNA catabolic process, deadenylation-dependent decay"/>
    <property type="evidence" value="ECO:0007669"/>
    <property type="project" value="TreeGrafter"/>
</dbReference>
<dbReference type="InterPro" id="IPR011989">
    <property type="entry name" value="ARM-like"/>
</dbReference>
<feature type="repeat" description="Pumilio" evidence="5">
    <location>
        <begin position="787"/>
        <end position="822"/>
    </location>
</feature>
<dbReference type="SUPFAM" id="SSF48371">
    <property type="entry name" value="ARM repeat"/>
    <property type="match status" value="1"/>
</dbReference>
<evidence type="ECO:0000259" key="7">
    <source>
        <dbReference type="PROSITE" id="PS50303"/>
    </source>
</evidence>
<evidence type="ECO:0000256" key="3">
    <source>
        <dbReference type="ARBA" id="ARBA00022737"/>
    </source>
</evidence>
<feature type="compositionally biased region" description="Polar residues" evidence="6">
    <location>
        <begin position="285"/>
        <end position="313"/>
    </location>
</feature>
<dbReference type="Gene3D" id="1.25.10.10">
    <property type="entry name" value="Leucine-rich Repeat Variant"/>
    <property type="match status" value="1"/>
</dbReference>
<keyword evidence="1" id="KW-0690">Ribosome biogenesis</keyword>
<dbReference type="InterPro" id="IPR033712">
    <property type="entry name" value="Pumilio_RNA-bd"/>
</dbReference>
<feature type="region of interest" description="Disordered" evidence="6">
    <location>
        <begin position="360"/>
        <end position="401"/>
    </location>
</feature>
<dbReference type="CDD" id="cd07920">
    <property type="entry name" value="Pumilio"/>
    <property type="match status" value="1"/>
</dbReference>
<dbReference type="PROSITE" id="PS50302">
    <property type="entry name" value="PUM"/>
    <property type="match status" value="6"/>
</dbReference>
<dbReference type="PROSITE" id="PS50303">
    <property type="entry name" value="PUM_HD"/>
    <property type="match status" value="1"/>
</dbReference>
<feature type="compositionally biased region" description="Polar residues" evidence="6">
    <location>
        <begin position="422"/>
        <end position="442"/>
    </location>
</feature>
<dbReference type="PANTHER" id="PTHR12537">
    <property type="entry name" value="RNA BINDING PROTEIN PUMILIO-RELATED"/>
    <property type="match status" value="1"/>
</dbReference>
<feature type="repeat" description="Pumilio" evidence="5">
    <location>
        <begin position="710"/>
        <end position="750"/>
    </location>
</feature>
<dbReference type="Proteomes" id="UP000288859">
    <property type="component" value="Unassembled WGS sequence"/>
</dbReference>
<protein>
    <recommendedName>
        <fullName evidence="7">PUM-HD domain-containing protein</fullName>
    </recommendedName>
</protein>
<feature type="region of interest" description="Disordered" evidence="6">
    <location>
        <begin position="1"/>
        <end position="66"/>
    </location>
</feature>
<sequence length="937" mass="103475">MDAGTAVDAVSTGTPDRVPLSANQAREQGRHGRASVFERSTLSRPALGGTSDYELGKSPWDSSRRIWGTNHSLIDDIDADRVRHDPPAPSFAYNNFINQMPTSPTNQFPSANSTHQANGANSIFSSSEHDENTSSTKPPWTSMSTLAGPMSRSKGLPLSPTQQRQNLGPSPHQDSRNTPEPPSLFMGSAPDVDDRSNGNSHSPHRRSSTITSRLIQSPTSAGPLDRNRSAHQPYAVDTKEFGGREAFGVGLASASNGKISMPMSYTNQSNMTTPYIHDSYGFGRQPSSQTVKGPDTFASTSSPHGHSNRSHQTAARPEPFASPSGPKLASVQRSLQTLSIDQARQSTEFVPGRRFPPIHADALNGMAHNPGRGQALPEPRYPPIDSAHQPYSSPGPFDSQRIESHNLAQYPGMTYGSRGAFSMSSDQHSNVQSPYYSTSDTPPTGPDSIRSNSANGVPNPASYADQRMLDHKLRNLDPMRYEASPYTMGPLHTHYQGSPYDAASPGFGMRPTTMASPYLGSNYSNGNGYAPPSRMGIRDVDQSSSVCSQLLEDFRMNSKTNKRYELKDIYNHVVEFSGDQHGSRFIQQKLETANSDEKEQVFKEIQPNLLQLMTDVFGNYVIQKLFEHGNQSQKKLLANQMKGHVLHLSMQMYGCRVVQKAFEHVLIDQQASLVKELHGPNLQILKVVKDQNGNHVVQKAIERIPGEHIQFIVDAHRGHVMKMSAHQYGCRVVQRMLEYCQPNAKRMILNELLENIQPLILDSYGNYVVQHIIEGGELQDRRRIVNIVLSNLVNFSKHKFASNIVEKSIECADSDQRMAILRGLTAPDSSGRTPVMDLMSDQYGNYVLRAQEPTRRRAGRAGGGHEKSLPDASEDKLWETGNGDREASVRRSIDAEWNDEQPQLTLAQHKWQHVGDRHSLFTGTAPSEVSQIPMANA</sequence>
<evidence type="ECO:0000256" key="2">
    <source>
        <dbReference type="ARBA" id="ARBA00022552"/>
    </source>
</evidence>
<dbReference type="GO" id="GO:0005737">
    <property type="term" value="C:cytoplasm"/>
    <property type="evidence" value="ECO:0007669"/>
    <property type="project" value="TreeGrafter"/>
</dbReference>
<evidence type="ECO:0000256" key="4">
    <source>
        <dbReference type="ARBA" id="ARBA00024893"/>
    </source>
</evidence>
<evidence type="ECO:0000256" key="6">
    <source>
        <dbReference type="SAM" id="MobiDB-lite"/>
    </source>
</evidence>
<organism evidence="8 9">
    <name type="scientific">Exophiala mesophila</name>
    <name type="common">Black yeast-like fungus</name>
    <dbReference type="NCBI Taxonomy" id="212818"/>
    <lineage>
        <taxon>Eukaryota</taxon>
        <taxon>Fungi</taxon>
        <taxon>Dikarya</taxon>
        <taxon>Ascomycota</taxon>
        <taxon>Pezizomycotina</taxon>
        <taxon>Eurotiomycetes</taxon>
        <taxon>Chaetothyriomycetidae</taxon>
        <taxon>Chaetothyriales</taxon>
        <taxon>Herpotrichiellaceae</taxon>
        <taxon>Exophiala</taxon>
    </lineage>
</organism>
<name>A0A438MYV9_EXOME</name>
<proteinExistence type="predicted"/>
<feature type="region of interest" description="Disordered" evidence="6">
    <location>
        <begin position="854"/>
        <end position="889"/>
    </location>
</feature>